<dbReference type="Pfam" id="PF00234">
    <property type="entry name" value="Tryp_alpha_amyl"/>
    <property type="match status" value="1"/>
</dbReference>
<evidence type="ECO:0000313" key="6">
    <source>
        <dbReference type="Proteomes" id="UP000824120"/>
    </source>
</evidence>
<dbReference type="SUPFAM" id="SSF47699">
    <property type="entry name" value="Bifunctional inhibitor/lipid-transfer protein/seed storage 2S albumin"/>
    <property type="match status" value="1"/>
</dbReference>
<dbReference type="PANTHER" id="PTHR33076">
    <property type="entry name" value="NON-SPECIFIC LIPID-TRANSFER PROTEIN 2-RELATED"/>
    <property type="match status" value="1"/>
</dbReference>
<reference evidence="5 6" key="1">
    <citation type="submission" date="2020-09" db="EMBL/GenBank/DDBJ databases">
        <title>De no assembly of potato wild relative species, Solanum commersonii.</title>
        <authorList>
            <person name="Cho K."/>
        </authorList>
    </citation>
    <scope>NUCLEOTIDE SEQUENCE [LARGE SCALE GENOMIC DNA]</scope>
    <source>
        <strain evidence="5">LZ3.2</strain>
        <tissue evidence="5">Leaf</tissue>
    </source>
</reference>
<dbReference type="AlphaFoldDB" id="A0A9J6ASM5"/>
<evidence type="ECO:0000256" key="2">
    <source>
        <dbReference type="ARBA" id="ARBA00022448"/>
    </source>
</evidence>
<dbReference type="EMBL" id="JACXVP010000002">
    <property type="protein sequence ID" value="KAG5627291.1"/>
    <property type="molecule type" value="Genomic_DNA"/>
</dbReference>
<dbReference type="InterPro" id="IPR036312">
    <property type="entry name" value="Bifun_inhib/LTP/seed_sf"/>
</dbReference>
<evidence type="ECO:0000256" key="1">
    <source>
        <dbReference type="ARBA" id="ARBA00009748"/>
    </source>
</evidence>
<feature type="domain" description="Bifunctional inhibitor/plant lipid transfer protein/seed storage helical" evidence="4">
    <location>
        <begin position="83"/>
        <end position="162"/>
    </location>
</feature>
<evidence type="ECO:0000256" key="3">
    <source>
        <dbReference type="ARBA" id="ARBA00023121"/>
    </source>
</evidence>
<dbReference type="InterPro" id="IPR016140">
    <property type="entry name" value="Bifunc_inhib/LTP/seed_store"/>
</dbReference>
<keyword evidence="2" id="KW-0813">Transport</keyword>
<name>A0A9J6ASM5_SOLCO</name>
<dbReference type="GO" id="GO:0006869">
    <property type="term" value="P:lipid transport"/>
    <property type="evidence" value="ECO:0007669"/>
    <property type="project" value="InterPro"/>
</dbReference>
<sequence length="180" mass="20232">MNNFSQLYYNKQKQKNKNKIKIVLNVSIFTYLKIRQLTYRNFTMSPSSTSFSLLVILIISSLSLSHSSSLKPVHSLEANEVKCRDITRHMKSCIDWTKSGYKNNKVPPKACCNQIFKLNTMGKDSQAEVAICECVKAGLQDPNINAKAAESLTWGCKVLLAYPTTPKVNCSEITAPNTKF</sequence>
<comment type="caution">
    <text evidence="5">The sequence shown here is derived from an EMBL/GenBank/DDBJ whole genome shotgun (WGS) entry which is preliminary data.</text>
</comment>
<proteinExistence type="inferred from homology"/>
<organism evidence="5 6">
    <name type="scientific">Solanum commersonii</name>
    <name type="common">Commerson's wild potato</name>
    <name type="synonym">Commerson's nightshade</name>
    <dbReference type="NCBI Taxonomy" id="4109"/>
    <lineage>
        <taxon>Eukaryota</taxon>
        <taxon>Viridiplantae</taxon>
        <taxon>Streptophyta</taxon>
        <taxon>Embryophyta</taxon>
        <taxon>Tracheophyta</taxon>
        <taxon>Spermatophyta</taxon>
        <taxon>Magnoliopsida</taxon>
        <taxon>eudicotyledons</taxon>
        <taxon>Gunneridae</taxon>
        <taxon>Pentapetalae</taxon>
        <taxon>asterids</taxon>
        <taxon>lamiids</taxon>
        <taxon>Solanales</taxon>
        <taxon>Solanaceae</taxon>
        <taxon>Solanoideae</taxon>
        <taxon>Solaneae</taxon>
        <taxon>Solanum</taxon>
    </lineage>
</organism>
<dbReference type="Gene3D" id="1.10.110.10">
    <property type="entry name" value="Plant lipid-transfer and hydrophobic proteins"/>
    <property type="match status" value="1"/>
</dbReference>
<dbReference type="PRINTS" id="PR00382">
    <property type="entry name" value="LIPIDTRNSFER"/>
</dbReference>
<dbReference type="OrthoDB" id="1876592at2759"/>
<dbReference type="GO" id="GO:0008289">
    <property type="term" value="F:lipid binding"/>
    <property type="evidence" value="ECO:0007669"/>
    <property type="project" value="UniProtKB-KW"/>
</dbReference>
<comment type="similarity">
    <text evidence="1">Belongs to the plant LTP family.</text>
</comment>
<keyword evidence="3" id="KW-0446">Lipid-binding</keyword>
<gene>
    <name evidence="5" type="ORF">H5410_012509</name>
</gene>
<dbReference type="InterPro" id="IPR000528">
    <property type="entry name" value="Plant_nsLTP"/>
</dbReference>
<evidence type="ECO:0000259" key="4">
    <source>
        <dbReference type="Pfam" id="PF00234"/>
    </source>
</evidence>
<keyword evidence="6" id="KW-1185">Reference proteome</keyword>
<evidence type="ECO:0000313" key="5">
    <source>
        <dbReference type="EMBL" id="KAG5627291.1"/>
    </source>
</evidence>
<dbReference type="Proteomes" id="UP000824120">
    <property type="component" value="Chromosome 2"/>
</dbReference>
<protein>
    <recommendedName>
        <fullName evidence="4">Bifunctional inhibitor/plant lipid transfer protein/seed storage helical domain-containing protein</fullName>
    </recommendedName>
</protein>
<accession>A0A9J6ASM5</accession>